<organism evidence="3 4">
    <name type="scientific">Fistulifera solaris</name>
    <name type="common">Oleaginous diatom</name>
    <dbReference type="NCBI Taxonomy" id="1519565"/>
    <lineage>
        <taxon>Eukaryota</taxon>
        <taxon>Sar</taxon>
        <taxon>Stramenopiles</taxon>
        <taxon>Ochrophyta</taxon>
        <taxon>Bacillariophyta</taxon>
        <taxon>Bacillariophyceae</taxon>
        <taxon>Bacillariophycidae</taxon>
        <taxon>Naviculales</taxon>
        <taxon>Naviculaceae</taxon>
        <taxon>Fistulifera</taxon>
    </lineage>
</organism>
<evidence type="ECO:0000256" key="2">
    <source>
        <dbReference type="SAM" id="Phobius"/>
    </source>
</evidence>
<evidence type="ECO:0000313" key="4">
    <source>
        <dbReference type="Proteomes" id="UP000198406"/>
    </source>
</evidence>
<proteinExistence type="predicted"/>
<dbReference type="EMBL" id="BDSP01000051">
    <property type="protein sequence ID" value="GAX12394.1"/>
    <property type="molecule type" value="Genomic_DNA"/>
</dbReference>
<keyword evidence="2" id="KW-1133">Transmembrane helix</keyword>
<dbReference type="OrthoDB" id="45955at2759"/>
<feature type="transmembrane region" description="Helical" evidence="2">
    <location>
        <begin position="218"/>
        <end position="239"/>
    </location>
</feature>
<evidence type="ECO:0000256" key="1">
    <source>
        <dbReference type="SAM" id="MobiDB-lite"/>
    </source>
</evidence>
<feature type="transmembrane region" description="Helical" evidence="2">
    <location>
        <begin position="141"/>
        <end position="163"/>
    </location>
</feature>
<feature type="region of interest" description="Disordered" evidence="1">
    <location>
        <begin position="1"/>
        <end position="26"/>
    </location>
</feature>
<keyword evidence="4" id="KW-1185">Reference proteome</keyword>
<evidence type="ECO:0000313" key="3">
    <source>
        <dbReference type="EMBL" id="GAX12394.1"/>
    </source>
</evidence>
<feature type="transmembrane region" description="Helical" evidence="2">
    <location>
        <begin position="42"/>
        <end position="61"/>
    </location>
</feature>
<feature type="compositionally biased region" description="Basic residues" evidence="1">
    <location>
        <begin position="247"/>
        <end position="256"/>
    </location>
</feature>
<feature type="compositionally biased region" description="Basic and acidic residues" evidence="1">
    <location>
        <begin position="257"/>
        <end position="268"/>
    </location>
</feature>
<reference evidence="3 4" key="1">
    <citation type="journal article" date="2015" name="Plant Cell">
        <title>Oil accumulation by the oleaginous diatom Fistulifera solaris as revealed by the genome and transcriptome.</title>
        <authorList>
            <person name="Tanaka T."/>
            <person name="Maeda Y."/>
            <person name="Veluchamy A."/>
            <person name="Tanaka M."/>
            <person name="Abida H."/>
            <person name="Marechal E."/>
            <person name="Bowler C."/>
            <person name="Muto M."/>
            <person name="Sunaga Y."/>
            <person name="Tanaka M."/>
            <person name="Yoshino T."/>
            <person name="Taniguchi T."/>
            <person name="Fukuda Y."/>
            <person name="Nemoto M."/>
            <person name="Matsumoto M."/>
            <person name="Wong P.S."/>
            <person name="Aburatani S."/>
            <person name="Fujibuchi W."/>
        </authorList>
    </citation>
    <scope>NUCLEOTIDE SEQUENCE [LARGE SCALE GENOMIC DNA]</scope>
    <source>
        <strain evidence="3 4">JPCC DA0580</strain>
    </source>
</reference>
<dbReference type="InParanoid" id="A0A1Z5JEG5"/>
<dbReference type="AlphaFoldDB" id="A0A1Z5JEG5"/>
<dbReference type="Proteomes" id="UP000198406">
    <property type="component" value="Unassembled WGS sequence"/>
</dbReference>
<feature type="region of interest" description="Disordered" evidence="1">
    <location>
        <begin position="247"/>
        <end position="268"/>
    </location>
</feature>
<accession>A0A1Z5JEG5</accession>
<keyword evidence="2" id="KW-0472">Membrane</keyword>
<gene>
    <name evidence="3" type="ORF">FisN_2Hh225</name>
</gene>
<name>A0A1Z5JEG5_FISSO</name>
<comment type="caution">
    <text evidence="3">The sequence shown here is derived from an EMBL/GenBank/DDBJ whole genome shotgun (WGS) entry which is preliminary data.</text>
</comment>
<protein>
    <submittedName>
        <fullName evidence="3">Uncharacterized protein</fullName>
    </submittedName>
</protein>
<sequence length="392" mass="43857">MKDVDQSSSFSSNRDMTSGPKSLPAQRGRTWMMGRQCCCTHGFYPLLVAPIVTIASLVSIYSSMDCRFLEVDVGFTPSNHAWNESDLEVGFFYQYRPGASDQRSDYLSHVYDSCYHYSDTFEEQIIEMDQTWKAARMMSHIANLSGLLAAAIAWAIVVLPLPAGCLWPSLLLPCVILAFIGEGSKFLFVEVALCRQPIWFPAAAESAPTTAEMCTLGWSAYACIAAAALQGIGLLLVCMKTPRRRRNDRKVQKRHRPEPNFEEPEHLRTSFEENKSPLVIHGLAPQCETRQPSMDEEWQDDETNREGASVISPVDSYVTGSSTLFDLHRKRPSWESVSESRLSVKSKMENDVYVCQRKDKRVSELIADLEAAFNGSGSRTHKSASNLEVVAD</sequence>
<feature type="compositionally biased region" description="Polar residues" evidence="1">
    <location>
        <begin position="1"/>
        <end position="20"/>
    </location>
</feature>
<keyword evidence="2" id="KW-0812">Transmembrane</keyword>